<comment type="caution">
    <text evidence="2">The sequence shown here is derived from an EMBL/GenBank/DDBJ whole genome shotgun (WGS) entry which is preliminary data.</text>
</comment>
<sequence length="154" mass="16489">MRPLLPLALLAITTLALAGPGQVQLRLDRITTVTTPDGKVTERREQNPKSVRPGQLLEQVAIAQNTGTAAIRDVRITVPVPKNTTFKSGDLSSAVVSIDGGKTYAPTPIKETVTVDGKKVERVVSSNRYTHVRFVIGTISAASAVTRSFRVSVN</sequence>
<name>A0ABV9I6B4_9DEIO</name>
<keyword evidence="1" id="KW-0732">Signal</keyword>
<organism evidence="2 3">
    <name type="scientific">Deinococcus hohokamensis</name>
    <dbReference type="NCBI Taxonomy" id="309883"/>
    <lineage>
        <taxon>Bacteria</taxon>
        <taxon>Thermotogati</taxon>
        <taxon>Deinococcota</taxon>
        <taxon>Deinococci</taxon>
        <taxon>Deinococcales</taxon>
        <taxon>Deinococcaceae</taxon>
        <taxon>Deinococcus</taxon>
    </lineage>
</organism>
<dbReference type="RefSeq" id="WP_380060919.1">
    <property type="nucleotide sequence ID" value="NZ_JBHSEI010000002.1"/>
</dbReference>
<reference evidence="3" key="1">
    <citation type="journal article" date="2019" name="Int. J. Syst. Evol. Microbiol.">
        <title>The Global Catalogue of Microorganisms (GCM) 10K type strain sequencing project: providing services to taxonomists for standard genome sequencing and annotation.</title>
        <authorList>
            <consortium name="The Broad Institute Genomics Platform"/>
            <consortium name="The Broad Institute Genome Sequencing Center for Infectious Disease"/>
            <person name="Wu L."/>
            <person name="Ma J."/>
        </authorList>
    </citation>
    <scope>NUCLEOTIDE SEQUENCE [LARGE SCALE GENOMIC DNA]</scope>
    <source>
        <strain evidence="3">CCUG 55995</strain>
    </source>
</reference>
<dbReference type="Proteomes" id="UP001595952">
    <property type="component" value="Unassembled WGS sequence"/>
</dbReference>
<feature type="signal peptide" evidence="1">
    <location>
        <begin position="1"/>
        <end position="18"/>
    </location>
</feature>
<accession>A0ABV9I6B4</accession>
<protein>
    <recommendedName>
        <fullName evidence="4">DUF11 domain-containing protein</fullName>
    </recommendedName>
</protein>
<evidence type="ECO:0000313" key="3">
    <source>
        <dbReference type="Proteomes" id="UP001595952"/>
    </source>
</evidence>
<gene>
    <name evidence="2" type="ORF">ACFO0D_06015</name>
</gene>
<feature type="chain" id="PRO_5045377592" description="DUF11 domain-containing protein" evidence="1">
    <location>
        <begin position="19"/>
        <end position="154"/>
    </location>
</feature>
<evidence type="ECO:0000256" key="1">
    <source>
        <dbReference type="SAM" id="SignalP"/>
    </source>
</evidence>
<keyword evidence="3" id="KW-1185">Reference proteome</keyword>
<evidence type="ECO:0000313" key="2">
    <source>
        <dbReference type="EMBL" id="MFC4637892.1"/>
    </source>
</evidence>
<dbReference type="EMBL" id="JBHSEI010000002">
    <property type="protein sequence ID" value="MFC4637892.1"/>
    <property type="molecule type" value="Genomic_DNA"/>
</dbReference>
<evidence type="ECO:0008006" key="4">
    <source>
        <dbReference type="Google" id="ProtNLM"/>
    </source>
</evidence>
<proteinExistence type="predicted"/>